<dbReference type="PROSITE" id="PS50294">
    <property type="entry name" value="WD_REPEATS_REGION"/>
    <property type="match status" value="1"/>
</dbReference>
<evidence type="ECO:0000256" key="3">
    <source>
        <dbReference type="PROSITE-ProRule" id="PRU00221"/>
    </source>
</evidence>
<feature type="repeat" description="WD" evidence="3">
    <location>
        <begin position="700"/>
        <end position="722"/>
    </location>
</feature>
<evidence type="ECO:0000313" key="4">
    <source>
        <dbReference type="EMBL" id="WUV47979.1"/>
    </source>
</evidence>
<keyword evidence="5" id="KW-1185">Reference proteome</keyword>
<dbReference type="SMART" id="SM00320">
    <property type="entry name" value="WD40"/>
    <property type="match status" value="9"/>
</dbReference>
<evidence type="ECO:0000313" key="5">
    <source>
        <dbReference type="Proteomes" id="UP001432062"/>
    </source>
</evidence>
<dbReference type="InterPro" id="IPR011047">
    <property type="entry name" value="Quinoprotein_ADH-like_sf"/>
</dbReference>
<dbReference type="RefSeq" id="WP_329412226.1">
    <property type="nucleotide sequence ID" value="NZ_CP109441.1"/>
</dbReference>
<dbReference type="SUPFAM" id="SSF50998">
    <property type="entry name" value="Quinoprotein alcohol dehydrogenase-like"/>
    <property type="match status" value="1"/>
</dbReference>
<dbReference type="InterPro" id="IPR020472">
    <property type="entry name" value="WD40_PAC1"/>
</dbReference>
<dbReference type="Proteomes" id="UP001432062">
    <property type="component" value="Chromosome"/>
</dbReference>
<feature type="repeat" description="WD" evidence="3">
    <location>
        <begin position="314"/>
        <end position="358"/>
    </location>
</feature>
<dbReference type="InterPro" id="IPR015943">
    <property type="entry name" value="WD40/YVTN_repeat-like_dom_sf"/>
</dbReference>
<dbReference type="InterPro" id="IPR011041">
    <property type="entry name" value="Quinoprot_gluc/sorb_DH_b-prop"/>
</dbReference>
<dbReference type="PANTHER" id="PTHR19848:SF0">
    <property type="entry name" value="NOTCHLESS PROTEIN HOMOLOG 1"/>
    <property type="match status" value="1"/>
</dbReference>
<sequence length="993" mass="103894">MKAEATNLDDVVSEILRSGVRWADLPPPVAALFGARHLLAGRSEQEQVLIHGIAMARFTGIIPRRDTAGPQRIRWARLRRDPLHLTLTGHRTSVRRLATVPLASGRVLLAGVSVDAVRLWDPWNGDLVGREIVPDSPDSSVTSVAVVPWSDGRTVLAVAGGRVVTFWDPLTAGVAAEPLAFVRDVTDLAAVSLPGGRTVLAVADGPKWGLVQLIDPETGAWVAEPVQRLYGVTSIATVRREGRTLLACRERNEGHSQLHDPMTGEPEGVVAWADLGAVEVLGPDGEKLLARSDGTARGVIVLSEADSGARVGVLCGHMDAVAAMVALPLPDGRTLLASAAADATVRLWDPASGYATYSDSRFADFPFPARRLVTAPVENRTVLAVGTRTEKSVQLWDGDTGAAVGEPLRWGSDRIVPETAVPIADGRTLIATGHEDYDMRFWDPATSQVVYRKPPNYGSVSAITAVPLPDGRTVPATGCTEQVVVWDDLDTCTTRRFSTRPNTGIVGALAAVPIPTGGSILMASVGWKKRGYHVISRWDPVTGGRLGDLVGHGSLVHALAVVPDTNGRYLLAAGNDRGFVQIWDPVSGALLAGPFPGGSRCVFALAGTRLPDGSGVLACASKAHRIRLWDTAGEPVGKPLSGHGAPVRLLATLPDGLVASWGEDATLRLWDVASGTQVCASVPTGAVAVTALAAVEDWCVVTGDADGMVQMWDLATGAAVGAPMRGHDGSVTSVVSMPTAAGDTQVVSADRAGMLWQWDPATGVGHCRTSTFGASPTAIPLPDGGALMASIRPFTIQTWDPATGKPAGTIRTRLPNDAIMVALSGPNGRPLLARSSARAGSGPEAFVYDPMTGAEYSGVFSVPAGDLTDLISHLAAVPGPDGHDLLACGGRHGAIQLWDPVTGTAIGEPLTGHSSLSALAALRVSGATVLASAGRRQYGELEDALRLWDVATGACLSLLHLDMPILSLTAWDNRLAVHCDNGILVLEFDQLTG</sequence>
<proteinExistence type="predicted"/>
<organism evidence="4 5">
    <name type="scientific">Nocardia vinacea</name>
    <dbReference type="NCBI Taxonomy" id="96468"/>
    <lineage>
        <taxon>Bacteria</taxon>
        <taxon>Bacillati</taxon>
        <taxon>Actinomycetota</taxon>
        <taxon>Actinomycetes</taxon>
        <taxon>Mycobacteriales</taxon>
        <taxon>Nocardiaceae</taxon>
        <taxon>Nocardia</taxon>
    </lineage>
</organism>
<dbReference type="PANTHER" id="PTHR19848">
    <property type="entry name" value="WD40 REPEAT PROTEIN"/>
    <property type="match status" value="1"/>
</dbReference>
<accession>A0ABZ1YXM0</accession>
<dbReference type="EMBL" id="CP109441">
    <property type="protein sequence ID" value="WUV47979.1"/>
    <property type="molecule type" value="Genomic_DNA"/>
</dbReference>
<dbReference type="PRINTS" id="PR00320">
    <property type="entry name" value="GPROTEINBRPT"/>
</dbReference>
<evidence type="ECO:0000256" key="2">
    <source>
        <dbReference type="ARBA" id="ARBA00022737"/>
    </source>
</evidence>
<dbReference type="PROSITE" id="PS50082">
    <property type="entry name" value="WD_REPEATS_2"/>
    <property type="match status" value="4"/>
</dbReference>
<keyword evidence="2" id="KW-0677">Repeat</keyword>
<evidence type="ECO:0000256" key="1">
    <source>
        <dbReference type="ARBA" id="ARBA00022574"/>
    </source>
</evidence>
<name>A0ABZ1YXM0_9NOCA</name>
<dbReference type="Pfam" id="PF00400">
    <property type="entry name" value="WD40"/>
    <property type="match status" value="1"/>
</dbReference>
<feature type="repeat" description="WD" evidence="3">
    <location>
        <begin position="549"/>
        <end position="584"/>
    </location>
</feature>
<keyword evidence="1 3" id="KW-0853">WD repeat</keyword>
<dbReference type="SUPFAM" id="SSF50952">
    <property type="entry name" value="Soluble quinoprotein glucose dehydrogenase"/>
    <property type="match status" value="1"/>
</dbReference>
<dbReference type="SUPFAM" id="SSF50978">
    <property type="entry name" value="WD40 repeat-like"/>
    <property type="match status" value="2"/>
</dbReference>
<dbReference type="InterPro" id="IPR001680">
    <property type="entry name" value="WD40_rpt"/>
</dbReference>
<reference evidence="4" key="1">
    <citation type="submission" date="2022-10" db="EMBL/GenBank/DDBJ databases">
        <title>The complete genomes of actinobacterial strains from the NBC collection.</title>
        <authorList>
            <person name="Joergensen T.S."/>
            <person name="Alvarez Arevalo M."/>
            <person name="Sterndorff E.B."/>
            <person name="Faurdal D."/>
            <person name="Vuksanovic O."/>
            <person name="Mourched A.-S."/>
            <person name="Charusanti P."/>
            <person name="Shaw S."/>
            <person name="Blin K."/>
            <person name="Weber T."/>
        </authorList>
    </citation>
    <scope>NUCLEOTIDE SEQUENCE</scope>
    <source>
        <strain evidence="4">NBC_01482</strain>
    </source>
</reference>
<dbReference type="InterPro" id="IPR036322">
    <property type="entry name" value="WD40_repeat_dom_sf"/>
</dbReference>
<gene>
    <name evidence="4" type="ORF">OG563_07130</name>
</gene>
<dbReference type="Gene3D" id="2.130.10.10">
    <property type="entry name" value="YVTN repeat-like/Quinoprotein amine dehydrogenase"/>
    <property type="match status" value="6"/>
</dbReference>
<feature type="repeat" description="WD" evidence="3">
    <location>
        <begin position="640"/>
        <end position="680"/>
    </location>
</feature>
<protein>
    <submittedName>
        <fullName evidence="4">WD40 repeat domain-containing protein</fullName>
    </submittedName>
</protein>